<comment type="caution">
    <text evidence="1">The sequence shown here is derived from an EMBL/GenBank/DDBJ whole genome shotgun (WGS) entry which is preliminary data.</text>
</comment>
<protein>
    <recommendedName>
        <fullName evidence="3">Transcriptional regulator, AbiEi antitoxin, Type IV TA system</fullName>
    </recommendedName>
</protein>
<gene>
    <name evidence="1" type="ORF">JOE57_002872</name>
</gene>
<proteinExistence type="predicted"/>
<sequence length="302" mass="34003">MDDLILRRNLLAAGYQRDEIARMRHRGELIGIRRGVYVEPPEQPPPVRDVHERLLRACLHDISPEAVVSHESAALLHDLPVWGTRLERVHFTRDRSSGGRRGRQLHLHSAPLADGDVVELAGVRVTSLARTVADLSRTLPYRQAVAAGDQALAAGLDRDQLEQMLGRMRHWPGVAGARRVAAFLDGRSESPGESLSRVVLDRLGLLPVELQYEVFGPTGTLAGRSDFGWPEQRTLGEFDGRVKYGRLLRPGQTAADVLFAEKQREDALRDLGWQVVRWIWDDLQRPQVIRDRLQRAFARAAR</sequence>
<dbReference type="RefSeq" id="WP_204919023.1">
    <property type="nucleotide sequence ID" value="NZ_BAAAQP010000003.1"/>
</dbReference>
<name>A0ABS2RP44_9ACTN</name>
<evidence type="ECO:0000313" key="1">
    <source>
        <dbReference type="EMBL" id="MBM7799951.1"/>
    </source>
</evidence>
<evidence type="ECO:0000313" key="2">
    <source>
        <dbReference type="Proteomes" id="UP000704762"/>
    </source>
</evidence>
<accession>A0ABS2RP44</accession>
<dbReference type="Proteomes" id="UP000704762">
    <property type="component" value="Unassembled WGS sequence"/>
</dbReference>
<dbReference type="EMBL" id="JAFBCF010000001">
    <property type="protein sequence ID" value="MBM7799951.1"/>
    <property type="molecule type" value="Genomic_DNA"/>
</dbReference>
<keyword evidence="2" id="KW-1185">Reference proteome</keyword>
<reference evidence="1 2" key="1">
    <citation type="submission" date="2021-01" db="EMBL/GenBank/DDBJ databases">
        <title>Sequencing the genomes of 1000 actinobacteria strains.</title>
        <authorList>
            <person name="Klenk H.-P."/>
        </authorList>
    </citation>
    <scope>NUCLEOTIDE SEQUENCE [LARGE SCALE GENOMIC DNA]</scope>
    <source>
        <strain evidence="1 2">DSM 18662</strain>
    </source>
</reference>
<organism evidence="1 2">
    <name type="scientific">Microlunatus panaciterrae</name>
    <dbReference type="NCBI Taxonomy" id="400768"/>
    <lineage>
        <taxon>Bacteria</taxon>
        <taxon>Bacillati</taxon>
        <taxon>Actinomycetota</taxon>
        <taxon>Actinomycetes</taxon>
        <taxon>Propionibacteriales</taxon>
        <taxon>Propionibacteriaceae</taxon>
        <taxon>Microlunatus</taxon>
    </lineage>
</organism>
<evidence type="ECO:0008006" key="3">
    <source>
        <dbReference type="Google" id="ProtNLM"/>
    </source>
</evidence>